<reference evidence="2 3" key="1">
    <citation type="submission" date="2020-08" db="EMBL/GenBank/DDBJ databases">
        <title>Genome sequence of Sphingomonas sediminicola KACC 15039T.</title>
        <authorList>
            <person name="Hyun D.-W."/>
            <person name="Bae J.-W."/>
        </authorList>
    </citation>
    <scope>NUCLEOTIDE SEQUENCE [LARGE SCALE GENOMIC DNA]</scope>
    <source>
        <strain evidence="2 3">KACC 15039</strain>
    </source>
</reference>
<dbReference type="EMBL" id="CP060782">
    <property type="protein sequence ID" value="QNP46131.1"/>
    <property type="molecule type" value="Genomic_DNA"/>
</dbReference>
<name>A0ABX6T8G3_9SPHN</name>
<evidence type="ECO:0000313" key="2">
    <source>
        <dbReference type="EMBL" id="QNP46131.1"/>
    </source>
</evidence>
<proteinExistence type="predicted"/>
<accession>A0ABX6T8G3</accession>
<evidence type="ECO:0008006" key="4">
    <source>
        <dbReference type="Google" id="ProtNLM"/>
    </source>
</evidence>
<dbReference type="Proteomes" id="UP000516105">
    <property type="component" value="Chromosome"/>
</dbReference>
<feature type="region of interest" description="Disordered" evidence="1">
    <location>
        <begin position="1"/>
        <end position="20"/>
    </location>
</feature>
<organism evidence="2 3">
    <name type="scientific">Sphingomonas sediminicola</name>
    <dbReference type="NCBI Taxonomy" id="386874"/>
    <lineage>
        <taxon>Bacteria</taxon>
        <taxon>Pseudomonadati</taxon>
        <taxon>Pseudomonadota</taxon>
        <taxon>Alphaproteobacteria</taxon>
        <taxon>Sphingomonadales</taxon>
        <taxon>Sphingomonadaceae</taxon>
        <taxon>Sphingomonas</taxon>
    </lineage>
</organism>
<sequence length="78" mass="8608">MTWSLSSDTMAGMTPSKPGTTFHADWFGAWDNTVMSMWMDNCINKMLNCSGGNLGNGKQMKQYAGFTWLASPRLVPVP</sequence>
<keyword evidence="3" id="KW-1185">Reference proteome</keyword>
<evidence type="ECO:0000256" key="1">
    <source>
        <dbReference type="SAM" id="MobiDB-lite"/>
    </source>
</evidence>
<evidence type="ECO:0000313" key="3">
    <source>
        <dbReference type="Proteomes" id="UP000516105"/>
    </source>
</evidence>
<gene>
    <name evidence="2" type="ORF">H9L14_02395</name>
</gene>
<protein>
    <recommendedName>
        <fullName evidence="4">BspA family leucine-rich repeat surface protein</fullName>
    </recommendedName>
</protein>